<dbReference type="AlphaFoldDB" id="W5SB18"/>
<dbReference type="Pfam" id="PF05714">
    <property type="entry name" value="PFam54_60"/>
    <property type="match status" value="1"/>
</dbReference>
<dbReference type="InterPro" id="IPR008421">
    <property type="entry name" value="Borrelia_lipoprotein_PFam54/60"/>
</dbReference>
<dbReference type="Gene3D" id="1.10.3160.10">
    <property type="entry name" value="Bbcrasp-1"/>
    <property type="match status" value="1"/>
</dbReference>
<reference evidence="2" key="1">
    <citation type="submission" date="2013-02" db="EMBL/GenBank/DDBJ databases">
        <title>Comparative genomics of Borrelia species.</title>
        <authorList>
            <person name="Schwan T.G."/>
            <person name="Raffel S.J."/>
            <person name="Porcella S.F."/>
        </authorList>
    </citation>
    <scope>NUCLEOTIDE SEQUENCE</scope>
    <source>
        <strain evidence="2">YOR</strain>
        <plasmid evidence="2">unnamed</plasmid>
    </source>
</reference>
<protein>
    <submittedName>
        <fullName evidence="2">Putative membrane spanning protein</fullName>
    </submittedName>
</protein>
<keyword evidence="1" id="KW-0175">Coiled coil</keyword>
<sequence length="285" mass="32005">MLITLFNLANKENILKNKVFIICILTGLILLGCDQNSKRKGDHAAPVDTAQQEKAAKQAIIDDLTAKAQQVETELNTHNDTAWDEAGEAYDISGANQLFDTIEYDNAQGQKTKYNVNNDESKAARREMYLAFAYEKDYIKTFGALANKMTAQAAPPEMKGILEKIVDKMRKYAKDSYLTAFNTLTSKKDKLMELTLSDLKILKTKFHILLASKTNLKSAADVIKEDYDNDIEIGTVSPNKNKIKTTATAEEIKQYLEDKKNSFIPDLNAVKKEVPEIITILNKIQ</sequence>
<name>W5SB18_9SPIR</name>
<evidence type="ECO:0000313" key="2">
    <source>
        <dbReference type="EMBL" id="AHH04135.1"/>
    </source>
</evidence>
<dbReference type="EMBL" id="CP004158">
    <property type="protein sequence ID" value="AHH04135.1"/>
    <property type="molecule type" value="Genomic_DNA"/>
</dbReference>
<evidence type="ECO:0000256" key="1">
    <source>
        <dbReference type="SAM" id="Coils"/>
    </source>
</evidence>
<proteinExistence type="predicted"/>
<organism evidence="2">
    <name type="scientific">Borrelia nietonii YOR</name>
    <dbReference type="NCBI Taxonomy" id="1293576"/>
    <lineage>
        <taxon>Bacteria</taxon>
        <taxon>Pseudomonadati</taxon>
        <taxon>Spirochaetota</taxon>
        <taxon>Spirochaetia</taxon>
        <taxon>Spirochaetales</taxon>
        <taxon>Borreliaceae</taxon>
        <taxon>Borrelia</taxon>
        <taxon>Borrelia nietonii</taxon>
    </lineage>
</organism>
<dbReference type="HOGENOM" id="CLU_062986_0_1_12"/>
<geneLocation type="plasmid" evidence="2">
    <name>unnamed</name>
</geneLocation>
<feature type="coiled-coil region" evidence="1">
    <location>
        <begin position="47"/>
        <end position="81"/>
    </location>
</feature>
<accession>W5SB18</accession>
<keyword evidence="2" id="KW-0614">Plasmid</keyword>
<gene>
    <name evidence="2" type="ORF">BHY_1184</name>
</gene>